<dbReference type="EMBL" id="FN596746">
    <property type="protein sequence ID" value="CBI39490.3"/>
    <property type="molecule type" value="Genomic_DNA"/>
</dbReference>
<keyword evidence="3" id="KW-1185">Reference proteome</keyword>
<reference evidence="3" key="1">
    <citation type="journal article" date="2007" name="Nature">
        <title>The grapevine genome sequence suggests ancestral hexaploidization in major angiosperm phyla.</title>
        <authorList>
            <consortium name="The French-Italian Public Consortium for Grapevine Genome Characterization."/>
            <person name="Jaillon O."/>
            <person name="Aury J.-M."/>
            <person name="Noel B."/>
            <person name="Policriti A."/>
            <person name="Clepet C."/>
            <person name="Casagrande A."/>
            <person name="Choisne N."/>
            <person name="Aubourg S."/>
            <person name="Vitulo N."/>
            <person name="Jubin C."/>
            <person name="Vezzi A."/>
            <person name="Legeai F."/>
            <person name="Hugueney P."/>
            <person name="Dasilva C."/>
            <person name="Horner D."/>
            <person name="Mica E."/>
            <person name="Jublot D."/>
            <person name="Poulain J."/>
            <person name="Bruyere C."/>
            <person name="Billault A."/>
            <person name="Segurens B."/>
            <person name="Gouyvenoux M."/>
            <person name="Ugarte E."/>
            <person name="Cattonaro F."/>
            <person name="Anthouard V."/>
            <person name="Vico V."/>
            <person name="Del Fabbro C."/>
            <person name="Alaux M."/>
            <person name="Di Gaspero G."/>
            <person name="Dumas V."/>
            <person name="Felice N."/>
            <person name="Paillard S."/>
            <person name="Juman I."/>
            <person name="Moroldo M."/>
            <person name="Scalabrin S."/>
            <person name="Canaguier A."/>
            <person name="Le Clainche I."/>
            <person name="Malacrida G."/>
            <person name="Durand E."/>
            <person name="Pesole G."/>
            <person name="Laucou V."/>
            <person name="Chatelet P."/>
            <person name="Merdinoglu D."/>
            <person name="Delledonne M."/>
            <person name="Pezzotti M."/>
            <person name="Lecharny A."/>
            <person name="Scarpelli C."/>
            <person name="Artiguenave F."/>
            <person name="Pe M.E."/>
            <person name="Valle G."/>
            <person name="Morgante M."/>
            <person name="Caboche M."/>
            <person name="Adam-Blondon A.-F."/>
            <person name="Weissenbach J."/>
            <person name="Quetier F."/>
            <person name="Wincker P."/>
        </authorList>
    </citation>
    <scope>NUCLEOTIDE SEQUENCE [LARGE SCALE GENOMIC DNA]</scope>
    <source>
        <strain evidence="3">cv. Pinot noir / PN40024</strain>
    </source>
</reference>
<protein>
    <recommendedName>
        <fullName evidence="1">Protein root UVB sensitive/RUS domain-containing protein</fullName>
    </recommendedName>
</protein>
<dbReference type="HOGENOM" id="CLU_3261570_0_0_1"/>
<gene>
    <name evidence="2" type="ordered locus">VIT_14s0060g02460</name>
</gene>
<dbReference type="Proteomes" id="UP000009183">
    <property type="component" value="Chromosome 14"/>
</dbReference>
<organism evidence="2 3">
    <name type="scientific">Vitis vinifera</name>
    <name type="common">Grape</name>
    <dbReference type="NCBI Taxonomy" id="29760"/>
    <lineage>
        <taxon>Eukaryota</taxon>
        <taxon>Viridiplantae</taxon>
        <taxon>Streptophyta</taxon>
        <taxon>Embryophyta</taxon>
        <taxon>Tracheophyta</taxon>
        <taxon>Spermatophyta</taxon>
        <taxon>Magnoliopsida</taxon>
        <taxon>eudicotyledons</taxon>
        <taxon>Gunneridae</taxon>
        <taxon>Pentapetalae</taxon>
        <taxon>rosids</taxon>
        <taxon>Vitales</taxon>
        <taxon>Vitaceae</taxon>
        <taxon>Viteae</taxon>
        <taxon>Vitis</taxon>
    </lineage>
</organism>
<evidence type="ECO:0000313" key="3">
    <source>
        <dbReference type="Proteomes" id="UP000009183"/>
    </source>
</evidence>
<dbReference type="InterPro" id="IPR054549">
    <property type="entry name" value="UVB_sens_RUS_dom"/>
</dbReference>
<name>D7U9S6_VITVI</name>
<evidence type="ECO:0000259" key="1">
    <source>
        <dbReference type="Pfam" id="PF04884"/>
    </source>
</evidence>
<dbReference type="Pfam" id="PF04884">
    <property type="entry name" value="UVB_sens_prot"/>
    <property type="match status" value="1"/>
</dbReference>
<dbReference type="AlphaFoldDB" id="D7U9S6"/>
<proteinExistence type="predicted"/>
<sequence>MLMDLVSPLFPLAFVFIVCLRSISRLFTGVASRATRAALTSL</sequence>
<feature type="domain" description="Protein root UVB sensitive/RUS" evidence="1">
    <location>
        <begin position="1"/>
        <end position="40"/>
    </location>
</feature>
<evidence type="ECO:0000313" key="2">
    <source>
        <dbReference type="EMBL" id="CBI39490.3"/>
    </source>
</evidence>
<dbReference type="PaxDb" id="29760-VIT_14s0060g02460.t01"/>
<accession>D7U9S6</accession>
<dbReference type="InParanoid" id="D7U9S6"/>